<comment type="caution">
    <text evidence="8">The sequence shown here is derived from an EMBL/GenBank/DDBJ whole genome shotgun (WGS) entry which is preliminary data.</text>
</comment>
<dbReference type="GO" id="GO:0000160">
    <property type="term" value="P:phosphorelay signal transduction system"/>
    <property type="evidence" value="ECO:0007669"/>
    <property type="project" value="InterPro"/>
</dbReference>
<organism evidence="8 9">
    <name type="scientific">Labedaea rhizosphaerae</name>
    <dbReference type="NCBI Taxonomy" id="598644"/>
    <lineage>
        <taxon>Bacteria</taxon>
        <taxon>Bacillati</taxon>
        <taxon>Actinomycetota</taxon>
        <taxon>Actinomycetes</taxon>
        <taxon>Pseudonocardiales</taxon>
        <taxon>Pseudonocardiaceae</taxon>
        <taxon>Labedaea</taxon>
    </lineage>
</organism>
<feature type="domain" description="HTH luxR-type" evidence="6">
    <location>
        <begin position="144"/>
        <end position="209"/>
    </location>
</feature>
<evidence type="ECO:0000313" key="8">
    <source>
        <dbReference type="EMBL" id="TDP93972.1"/>
    </source>
</evidence>
<dbReference type="InterPro" id="IPR016032">
    <property type="entry name" value="Sig_transdc_resp-reg_C-effctor"/>
</dbReference>
<keyword evidence="9" id="KW-1185">Reference proteome</keyword>
<dbReference type="Proteomes" id="UP000295444">
    <property type="component" value="Unassembled WGS sequence"/>
</dbReference>
<keyword evidence="1 5" id="KW-0597">Phosphoprotein</keyword>
<feature type="modified residue" description="4-aspartylphosphate" evidence="5">
    <location>
        <position position="56"/>
    </location>
</feature>
<dbReference type="SUPFAM" id="SSF46894">
    <property type="entry name" value="C-terminal effector domain of the bipartite response regulators"/>
    <property type="match status" value="1"/>
</dbReference>
<dbReference type="PANTHER" id="PTHR43214:SF24">
    <property type="entry name" value="TRANSCRIPTIONAL REGULATORY PROTEIN NARL-RELATED"/>
    <property type="match status" value="1"/>
</dbReference>
<proteinExistence type="predicted"/>
<evidence type="ECO:0000256" key="4">
    <source>
        <dbReference type="ARBA" id="ARBA00023163"/>
    </source>
</evidence>
<dbReference type="PROSITE" id="PS00622">
    <property type="entry name" value="HTH_LUXR_1"/>
    <property type="match status" value="1"/>
</dbReference>
<dbReference type="InterPro" id="IPR000792">
    <property type="entry name" value="Tscrpt_reg_LuxR_C"/>
</dbReference>
<dbReference type="PANTHER" id="PTHR43214">
    <property type="entry name" value="TWO-COMPONENT RESPONSE REGULATOR"/>
    <property type="match status" value="1"/>
</dbReference>
<dbReference type="CDD" id="cd17535">
    <property type="entry name" value="REC_NarL-like"/>
    <property type="match status" value="1"/>
</dbReference>
<sequence length="213" mass="22154">MTDIRVLVVDDQQLVREGLVALLGLLDGVTVVGHAGDGAEAVRLAAETVPQVVLMDLRMPRMDGVAATAEIVKRHPSIGVLVLSTYADDESIGSALRAGARGYLTKDAGRAEILAAVRSCAVGQSTFDPVVSARLASALTGTRPEPPPDHLTAREAEVLGLIGGGSSNTEIAASLFISETTVKTHINNAFAKIGAKNRADAVRYALRHGLAQA</sequence>
<dbReference type="SUPFAM" id="SSF52172">
    <property type="entry name" value="CheY-like"/>
    <property type="match status" value="1"/>
</dbReference>
<evidence type="ECO:0000256" key="5">
    <source>
        <dbReference type="PROSITE-ProRule" id="PRU00169"/>
    </source>
</evidence>
<gene>
    <name evidence="8" type="ORF">EV186_106366</name>
</gene>
<dbReference type="InterPro" id="IPR039420">
    <property type="entry name" value="WalR-like"/>
</dbReference>
<accession>A0A4R6S305</accession>
<evidence type="ECO:0000259" key="7">
    <source>
        <dbReference type="PROSITE" id="PS50110"/>
    </source>
</evidence>
<dbReference type="Gene3D" id="3.40.50.2300">
    <property type="match status" value="1"/>
</dbReference>
<keyword evidence="2" id="KW-0805">Transcription regulation</keyword>
<dbReference type="GO" id="GO:0006355">
    <property type="term" value="P:regulation of DNA-templated transcription"/>
    <property type="evidence" value="ECO:0007669"/>
    <property type="project" value="InterPro"/>
</dbReference>
<dbReference type="InterPro" id="IPR011006">
    <property type="entry name" value="CheY-like_superfamily"/>
</dbReference>
<dbReference type="InterPro" id="IPR058245">
    <property type="entry name" value="NreC/VraR/RcsB-like_REC"/>
</dbReference>
<dbReference type="GO" id="GO:0003677">
    <property type="term" value="F:DNA binding"/>
    <property type="evidence" value="ECO:0007669"/>
    <property type="project" value="UniProtKB-KW"/>
</dbReference>
<name>A0A4R6S305_LABRH</name>
<dbReference type="Pfam" id="PF00072">
    <property type="entry name" value="Response_reg"/>
    <property type="match status" value="1"/>
</dbReference>
<protein>
    <submittedName>
        <fullName evidence="8">LuxR family two component transcriptional regulator</fullName>
    </submittedName>
</protein>
<dbReference type="EMBL" id="SNXZ01000006">
    <property type="protein sequence ID" value="TDP93972.1"/>
    <property type="molecule type" value="Genomic_DNA"/>
</dbReference>
<dbReference type="CDD" id="cd06170">
    <property type="entry name" value="LuxR_C_like"/>
    <property type="match status" value="1"/>
</dbReference>
<keyword evidence="3" id="KW-0238">DNA-binding</keyword>
<dbReference type="Pfam" id="PF00196">
    <property type="entry name" value="GerE"/>
    <property type="match status" value="1"/>
</dbReference>
<dbReference type="PROSITE" id="PS50043">
    <property type="entry name" value="HTH_LUXR_2"/>
    <property type="match status" value="1"/>
</dbReference>
<dbReference type="PRINTS" id="PR00038">
    <property type="entry name" value="HTHLUXR"/>
</dbReference>
<evidence type="ECO:0000256" key="2">
    <source>
        <dbReference type="ARBA" id="ARBA00023015"/>
    </source>
</evidence>
<feature type="domain" description="Response regulatory" evidence="7">
    <location>
        <begin position="5"/>
        <end position="121"/>
    </location>
</feature>
<dbReference type="AlphaFoldDB" id="A0A4R6S305"/>
<evidence type="ECO:0000259" key="6">
    <source>
        <dbReference type="PROSITE" id="PS50043"/>
    </source>
</evidence>
<dbReference type="RefSeq" id="WP_243754368.1">
    <property type="nucleotide sequence ID" value="NZ_SNXZ01000006.1"/>
</dbReference>
<evidence type="ECO:0000256" key="1">
    <source>
        <dbReference type="ARBA" id="ARBA00022553"/>
    </source>
</evidence>
<evidence type="ECO:0000256" key="3">
    <source>
        <dbReference type="ARBA" id="ARBA00023125"/>
    </source>
</evidence>
<dbReference type="SMART" id="SM00448">
    <property type="entry name" value="REC"/>
    <property type="match status" value="1"/>
</dbReference>
<reference evidence="8 9" key="1">
    <citation type="submission" date="2019-03" db="EMBL/GenBank/DDBJ databases">
        <title>Genomic Encyclopedia of Type Strains, Phase IV (KMG-IV): sequencing the most valuable type-strain genomes for metagenomic binning, comparative biology and taxonomic classification.</title>
        <authorList>
            <person name="Goeker M."/>
        </authorList>
    </citation>
    <scope>NUCLEOTIDE SEQUENCE [LARGE SCALE GENOMIC DNA]</scope>
    <source>
        <strain evidence="8 9">DSM 45361</strain>
    </source>
</reference>
<dbReference type="InterPro" id="IPR001789">
    <property type="entry name" value="Sig_transdc_resp-reg_receiver"/>
</dbReference>
<dbReference type="PROSITE" id="PS50110">
    <property type="entry name" value="RESPONSE_REGULATORY"/>
    <property type="match status" value="1"/>
</dbReference>
<dbReference type="SMART" id="SM00421">
    <property type="entry name" value="HTH_LUXR"/>
    <property type="match status" value="1"/>
</dbReference>
<evidence type="ECO:0000313" key="9">
    <source>
        <dbReference type="Proteomes" id="UP000295444"/>
    </source>
</evidence>
<keyword evidence="4" id="KW-0804">Transcription</keyword>